<dbReference type="GO" id="GO:0006122">
    <property type="term" value="P:mitochondrial electron transport, ubiquinol to cytochrome c"/>
    <property type="evidence" value="ECO:0007669"/>
    <property type="project" value="TreeGrafter"/>
</dbReference>
<dbReference type="InterPro" id="IPR048259">
    <property type="entry name" value="Cytochrome_b_N_euk/bac"/>
</dbReference>
<feature type="transmembrane region" description="Helical" evidence="20">
    <location>
        <begin position="31"/>
        <end position="57"/>
    </location>
</feature>
<feature type="transmembrane region" description="Helical" evidence="20">
    <location>
        <begin position="320"/>
        <end position="340"/>
    </location>
</feature>
<keyword evidence="8 20" id="KW-0812">Transmembrane</keyword>
<feature type="transmembrane region" description="Helical" evidence="20">
    <location>
        <begin position="114"/>
        <end position="134"/>
    </location>
</feature>
<keyword evidence="6 19" id="KW-0349">Heme</keyword>
<dbReference type="SUPFAM" id="SSF81648">
    <property type="entry name" value="a domain/subunit of cytochrome bc1 complex (Ubiquinol-cytochrome c reductase)"/>
    <property type="match status" value="1"/>
</dbReference>
<evidence type="ECO:0000256" key="4">
    <source>
        <dbReference type="ARBA" id="ARBA00013531"/>
    </source>
</evidence>
<evidence type="ECO:0000256" key="10">
    <source>
        <dbReference type="ARBA" id="ARBA00022792"/>
    </source>
</evidence>
<feature type="transmembrane region" description="Helical" evidence="20">
    <location>
        <begin position="78"/>
        <end position="99"/>
    </location>
</feature>
<dbReference type="InterPro" id="IPR016174">
    <property type="entry name" value="Di-haem_cyt_TM"/>
</dbReference>
<feature type="transmembrane region" description="Helical" evidence="20">
    <location>
        <begin position="289"/>
        <end position="308"/>
    </location>
</feature>
<evidence type="ECO:0000256" key="12">
    <source>
        <dbReference type="ARBA" id="ARBA00022989"/>
    </source>
</evidence>
<keyword evidence="7 20" id="KW-0679">Respiratory chain</keyword>
<dbReference type="PIRSF" id="PIRSF038885">
    <property type="entry name" value="COB"/>
    <property type="match status" value="1"/>
</dbReference>
<proteinExistence type="inferred from homology"/>
<dbReference type="Pfam" id="PF00032">
    <property type="entry name" value="Cytochrom_B_C"/>
    <property type="match status" value="1"/>
</dbReference>
<feature type="transmembrane region" description="Helical" evidence="20">
    <location>
        <begin position="346"/>
        <end position="364"/>
    </location>
</feature>
<dbReference type="GO" id="GO:0016491">
    <property type="term" value="F:oxidoreductase activity"/>
    <property type="evidence" value="ECO:0007669"/>
    <property type="project" value="UniProtKB-UniRule"/>
</dbReference>
<gene>
    <name evidence="23" type="primary">CYTB</name>
</gene>
<dbReference type="GeneID" id="18127620"/>
<dbReference type="EMBL" id="JX050224">
    <property type="protein sequence ID" value="AFM83571.1"/>
    <property type="molecule type" value="Genomic_DNA"/>
</dbReference>
<evidence type="ECO:0000259" key="21">
    <source>
        <dbReference type="PROSITE" id="PS51002"/>
    </source>
</evidence>
<evidence type="ECO:0000259" key="22">
    <source>
        <dbReference type="PROSITE" id="PS51003"/>
    </source>
</evidence>
<feature type="transmembrane region" description="Helical" evidence="20">
    <location>
        <begin position="230"/>
        <end position="251"/>
    </location>
</feature>
<dbReference type="AlphaFoldDB" id="V9IT49"/>
<feature type="binding site" evidence="18">
    <location>
        <position position="202"/>
    </location>
    <ligand>
        <name>a ubiquinone</name>
        <dbReference type="ChEBI" id="CHEBI:16389"/>
    </ligand>
</feature>
<dbReference type="InterPro" id="IPR048260">
    <property type="entry name" value="Cytochrome_b_C_euk/bac"/>
</dbReference>
<feature type="binding site" description="axial binding residue" evidence="19">
    <location>
        <position position="183"/>
    </location>
    <ligand>
        <name>heme b</name>
        <dbReference type="ChEBI" id="CHEBI:60344"/>
        <label>b562</label>
    </ligand>
    <ligandPart>
        <name>Fe</name>
        <dbReference type="ChEBI" id="CHEBI:18248"/>
    </ligandPart>
</feature>
<comment type="subcellular location">
    <subcellularLocation>
        <location evidence="2">Mitochondrion inner membrane</location>
        <topology evidence="2">Multi-pass membrane protein</topology>
    </subcellularLocation>
</comment>
<feature type="binding site" description="axial binding residue" evidence="19">
    <location>
        <position position="197"/>
    </location>
    <ligand>
        <name>heme b</name>
        <dbReference type="ChEBI" id="CHEBI:60344"/>
        <label>b566</label>
    </ligand>
    <ligandPart>
        <name>Fe</name>
        <dbReference type="ChEBI" id="CHEBI:18248"/>
    </ligandPart>
</feature>
<evidence type="ECO:0000256" key="8">
    <source>
        <dbReference type="ARBA" id="ARBA00022692"/>
    </source>
</evidence>
<dbReference type="Pfam" id="PF00033">
    <property type="entry name" value="Cytochrome_B"/>
    <property type="match status" value="1"/>
</dbReference>
<keyword evidence="10" id="KW-0999">Mitochondrion inner membrane</keyword>
<keyword evidence="14" id="KW-0830">Ubiquinone</keyword>
<evidence type="ECO:0000256" key="1">
    <source>
        <dbReference type="ARBA" id="ARBA00002566"/>
    </source>
</evidence>
<organism evidence="23">
    <name type="scientific">Vestalis melania</name>
    <dbReference type="NCBI Taxonomy" id="1199063"/>
    <lineage>
        <taxon>Eukaryota</taxon>
        <taxon>Metazoa</taxon>
        <taxon>Ecdysozoa</taxon>
        <taxon>Arthropoda</taxon>
        <taxon>Hexapoda</taxon>
        <taxon>Insecta</taxon>
        <taxon>Pterygota</taxon>
        <taxon>Palaeoptera</taxon>
        <taxon>Odonata</taxon>
        <taxon>Zygoptera</taxon>
        <taxon>Calopterygidae</taxon>
        <taxon>Vestalis</taxon>
    </lineage>
</organism>
<dbReference type="RefSeq" id="YP_008993153.1">
    <property type="nucleotide sequence ID" value="NC_023233.1"/>
</dbReference>
<feature type="transmembrane region" description="Helical" evidence="20">
    <location>
        <begin position="179"/>
        <end position="201"/>
    </location>
</feature>
<feature type="domain" description="Cytochrome b/b6 N-terminal region profile" evidence="21">
    <location>
        <begin position="1"/>
        <end position="210"/>
    </location>
</feature>
<evidence type="ECO:0000256" key="19">
    <source>
        <dbReference type="PIRSR" id="PIRSR038885-2"/>
    </source>
</evidence>
<reference evidence="23" key="1">
    <citation type="submission" date="2012-05" db="EMBL/GenBank/DDBJ databases">
        <title>Mitochondrial Phylogenomics of the Relict Dragonfly, Epiophlebia superstes (Odonata, Epiophlebiidae) Support a Sister Relationship to the Zygoptera.</title>
        <authorList>
            <person name="Lin C.-P."/>
            <person name="Chen M.-Y."/>
            <person name="Wang J.-F."/>
            <person name="Chaw S.-M."/>
            <person name="Yoshimura M."/>
            <person name="Villanueva R."/>
        </authorList>
    </citation>
    <scope>NUCLEOTIDE SEQUENCE</scope>
</reference>
<dbReference type="PANTHER" id="PTHR19271:SF16">
    <property type="entry name" value="CYTOCHROME B"/>
    <property type="match status" value="1"/>
</dbReference>
<evidence type="ECO:0000256" key="9">
    <source>
        <dbReference type="ARBA" id="ARBA00022723"/>
    </source>
</evidence>
<feature type="transmembrane region" description="Helical" evidence="20">
    <location>
        <begin position="141"/>
        <end position="159"/>
    </location>
</feature>
<keyword evidence="16 20" id="KW-0472">Membrane</keyword>
<feature type="binding site" description="axial binding residue" evidence="19">
    <location>
        <position position="98"/>
    </location>
    <ligand>
        <name>heme b</name>
        <dbReference type="ChEBI" id="CHEBI:60344"/>
        <label>b566</label>
    </ligand>
    <ligandPart>
        <name>Fe</name>
        <dbReference type="ChEBI" id="CHEBI:18248"/>
    </ligandPart>
</feature>
<dbReference type="GO" id="GO:0008121">
    <property type="term" value="F:quinol-cytochrome-c reductase activity"/>
    <property type="evidence" value="ECO:0007669"/>
    <property type="project" value="InterPro"/>
</dbReference>
<evidence type="ECO:0000256" key="7">
    <source>
        <dbReference type="ARBA" id="ARBA00022660"/>
    </source>
</evidence>
<evidence type="ECO:0000256" key="13">
    <source>
        <dbReference type="ARBA" id="ARBA00023004"/>
    </source>
</evidence>
<comment type="similarity">
    <text evidence="17 20">Belongs to the cytochrome b family.</text>
</comment>
<comment type="cofactor">
    <cofactor evidence="19">
        <name>heme</name>
        <dbReference type="ChEBI" id="CHEBI:30413"/>
    </cofactor>
    <text evidence="19">Binds 2 heme groups non-covalently.</text>
</comment>
<dbReference type="GO" id="GO:0046872">
    <property type="term" value="F:metal ion binding"/>
    <property type="evidence" value="ECO:0007669"/>
    <property type="project" value="UniProtKB-UniRule"/>
</dbReference>
<dbReference type="CDD" id="cd00290">
    <property type="entry name" value="cytochrome_b_C"/>
    <property type="match status" value="1"/>
</dbReference>
<geneLocation type="mitochondrion" evidence="23"/>
<dbReference type="GO" id="GO:0005743">
    <property type="term" value="C:mitochondrial inner membrane"/>
    <property type="evidence" value="ECO:0007669"/>
    <property type="project" value="UniProtKB-SubCell"/>
</dbReference>
<keyword evidence="12 20" id="KW-1133">Transmembrane helix</keyword>
<evidence type="ECO:0000256" key="6">
    <source>
        <dbReference type="ARBA" id="ARBA00022617"/>
    </source>
</evidence>
<dbReference type="SUPFAM" id="SSF81342">
    <property type="entry name" value="Transmembrane di-heme cytochromes"/>
    <property type="match status" value="1"/>
</dbReference>
<keyword evidence="15 20" id="KW-0496">Mitochondrion</keyword>
<sequence>MNKPMRTSHPLFKIANNALVDLPTPSNISSWWNFGSLLGLCLVLQILTGLFLAMHYTANVEMAFLSVNHICRDVNNGWLLRTMHANGASFFFICIYLHIGRNMYYGSYKYTPTWSVGVIILFLVMGTAFMGYVLPWGQMSFWGATVITNLLSAIPYLGVDLVQWVWGGFAVDNATLTRFFTFHFVLPFIVAAATMVHLLFLHQTGSNNPVGVNSDVDSVPFHPYFTWKDILGFLMMTAGLILLTLISPYILGDPDNFVPANPLVTPVHIQPEWYFLFAYAILRSIPNKMGGVVALVMSIAILFIMPTYQNKFRSLQFYPLNQVLFWMLVSMVGMLTWIGARPVEEPYVLTGQVLTTGYFAFYALHPILMKTWDKLVE</sequence>
<evidence type="ECO:0000256" key="5">
    <source>
        <dbReference type="ARBA" id="ARBA00022448"/>
    </source>
</evidence>
<comment type="subunit">
    <text evidence="3">The main subunits of complex b-c1 are: cytochrome b, cytochrome c1 and the Rieske protein.</text>
</comment>
<comment type="cofactor">
    <cofactor evidence="20">
        <name>heme b</name>
        <dbReference type="ChEBI" id="CHEBI:60344"/>
    </cofactor>
    <text evidence="20">Binds 2 heme groups non-covalently.</text>
</comment>
<keyword evidence="13 19" id="KW-0408">Iron</keyword>
<dbReference type="GO" id="GO:0045275">
    <property type="term" value="C:respiratory chain complex III"/>
    <property type="evidence" value="ECO:0007669"/>
    <property type="project" value="InterPro"/>
</dbReference>
<evidence type="ECO:0000256" key="15">
    <source>
        <dbReference type="ARBA" id="ARBA00023128"/>
    </source>
</evidence>
<evidence type="ECO:0000256" key="20">
    <source>
        <dbReference type="RuleBase" id="RU362117"/>
    </source>
</evidence>
<evidence type="ECO:0000256" key="14">
    <source>
        <dbReference type="ARBA" id="ARBA00023075"/>
    </source>
</evidence>
<protein>
    <recommendedName>
        <fullName evidence="4 20">Cytochrome b</fullName>
    </recommendedName>
</protein>
<dbReference type="Gene3D" id="1.20.810.10">
    <property type="entry name" value="Cytochrome Bc1 Complex, Chain C"/>
    <property type="match status" value="1"/>
</dbReference>
<dbReference type="InterPro" id="IPR027387">
    <property type="entry name" value="Cytb/b6-like_sf"/>
</dbReference>
<evidence type="ECO:0000256" key="17">
    <source>
        <dbReference type="ARBA" id="ARBA00061233"/>
    </source>
</evidence>
<evidence type="ECO:0000313" key="23">
    <source>
        <dbReference type="EMBL" id="AFM83571.1"/>
    </source>
</evidence>
<accession>V9IT49</accession>
<feature type="binding site" description="axial binding residue" evidence="19">
    <location>
        <position position="84"/>
    </location>
    <ligand>
        <name>heme b</name>
        <dbReference type="ChEBI" id="CHEBI:60344"/>
        <label>b562</label>
    </ligand>
    <ligandPart>
        <name>Fe</name>
        <dbReference type="ChEBI" id="CHEBI:18248"/>
    </ligandPart>
</feature>
<dbReference type="PANTHER" id="PTHR19271">
    <property type="entry name" value="CYTOCHROME B"/>
    <property type="match status" value="1"/>
</dbReference>
<dbReference type="InterPro" id="IPR036150">
    <property type="entry name" value="Cyt_b/b6_C_sf"/>
</dbReference>
<feature type="domain" description="Cytochrome b/b6 C-terminal region profile" evidence="22">
    <location>
        <begin position="211"/>
        <end position="377"/>
    </location>
</feature>
<keyword evidence="9 19" id="KW-0479">Metal-binding</keyword>
<comment type="function">
    <text evidence="1 20">Component of the ubiquinol-cytochrome c reductase complex (complex III or cytochrome b-c1 complex) that is part of the mitochondrial respiratory chain. The b-c1 complex mediates electron transfer from ubiquinol to cytochrome c. Contributes to the generation of a proton gradient across the mitochondrial membrane that is then used for ATP synthesis.</text>
</comment>
<keyword evidence="5 20" id="KW-0813">Transport</keyword>
<evidence type="ECO:0000256" key="3">
    <source>
        <dbReference type="ARBA" id="ARBA00011649"/>
    </source>
</evidence>
<dbReference type="PROSITE" id="PS51002">
    <property type="entry name" value="CYTB_NTER"/>
    <property type="match status" value="1"/>
</dbReference>
<keyword evidence="11 20" id="KW-0249">Electron transport</keyword>
<name>V9IT49_9ODON</name>
<dbReference type="InterPro" id="IPR030689">
    <property type="entry name" value="Cytochrome_b"/>
</dbReference>
<dbReference type="CDD" id="cd00284">
    <property type="entry name" value="Cytochrome_b_N"/>
    <property type="match status" value="1"/>
</dbReference>
<dbReference type="PROSITE" id="PS51003">
    <property type="entry name" value="CYTB_CTER"/>
    <property type="match status" value="1"/>
</dbReference>
<evidence type="ECO:0000256" key="18">
    <source>
        <dbReference type="PIRSR" id="PIRSR038885-1"/>
    </source>
</evidence>
<evidence type="ECO:0000256" key="11">
    <source>
        <dbReference type="ARBA" id="ARBA00022982"/>
    </source>
</evidence>
<dbReference type="FunFam" id="1.20.810.10:FF:000002">
    <property type="entry name" value="Cytochrome b"/>
    <property type="match status" value="1"/>
</dbReference>
<evidence type="ECO:0000256" key="2">
    <source>
        <dbReference type="ARBA" id="ARBA00004448"/>
    </source>
</evidence>
<evidence type="ECO:0000256" key="16">
    <source>
        <dbReference type="ARBA" id="ARBA00023136"/>
    </source>
</evidence>
<dbReference type="InterPro" id="IPR005797">
    <property type="entry name" value="Cyt_b/b6_N"/>
</dbReference>
<dbReference type="CTD" id="4519"/>
<dbReference type="InterPro" id="IPR005798">
    <property type="entry name" value="Cyt_b/b6_C"/>
</dbReference>